<organism evidence="9 10">
    <name type="scientific">Carnobacterium viridans</name>
    <dbReference type="NCBI Taxonomy" id="174587"/>
    <lineage>
        <taxon>Bacteria</taxon>
        <taxon>Bacillati</taxon>
        <taxon>Bacillota</taxon>
        <taxon>Bacilli</taxon>
        <taxon>Lactobacillales</taxon>
        <taxon>Carnobacteriaceae</taxon>
        <taxon>Carnobacterium</taxon>
    </lineage>
</organism>
<dbReference type="PANTHER" id="PTHR43808">
    <property type="entry name" value="ACETYLORNITHINE DEACETYLASE"/>
    <property type="match status" value="1"/>
</dbReference>
<protein>
    <submittedName>
        <fullName evidence="9">Succinyl-diaminopimelate desuccinylase</fullName>
    </submittedName>
</protein>
<dbReference type="InterPro" id="IPR050072">
    <property type="entry name" value="Peptidase_M20A"/>
</dbReference>
<dbReference type="Proteomes" id="UP000199481">
    <property type="component" value="Unassembled WGS sequence"/>
</dbReference>
<dbReference type="Pfam" id="PF01546">
    <property type="entry name" value="Peptidase_M20"/>
    <property type="match status" value="1"/>
</dbReference>
<dbReference type="RefSeq" id="WP_035021660.1">
    <property type="nucleotide sequence ID" value="NZ_CP084916.1"/>
</dbReference>
<evidence type="ECO:0000256" key="4">
    <source>
        <dbReference type="ARBA" id="ARBA00022723"/>
    </source>
</evidence>
<dbReference type="InterPro" id="IPR010964">
    <property type="entry name" value="M20A_pepV-rel"/>
</dbReference>
<dbReference type="Gene3D" id="3.30.70.360">
    <property type="match status" value="2"/>
</dbReference>
<keyword evidence="10" id="KW-1185">Reference proteome</keyword>
<evidence type="ECO:0000313" key="9">
    <source>
        <dbReference type="EMBL" id="SDQ45904.1"/>
    </source>
</evidence>
<name>A0A1H1B1V4_9LACT</name>
<keyword evidence="6" id="KW-0862">Zinc</keyword>
<evidence type="ECO:0000256" key="7">
    <source>
        <dbReference type="ARBA" id="ARBA00022997"/>
    </source>
</evidence>
<dbReference type="GO" id="GO:0006508">
    <property type="term" value="P:proteolysis"/>
    <property type="evidence" value="ECO:0007669"/>
    <property type="project" value="UniProtKB-KW"/>
</dbReference>
<evidence type="ECO:0000256" key="5">
    <source>
        <dbReference type="ARBA" id="ARBA00022801"/>
    </source>
</evidence>
<dbReference type="InterPro" id="IPR011291">
    <property type="entry name" value="Pept_M20A_peptidaseV"/>
</dbReference>
<dbReference type="InterPro" id="IPR002933">
    <property type="entry name" value="Peptidase_M20"/>
</dbReference>
<dbReference type="PANTHER" id="PTHR43808:SF31">
    <property type="entry name" value="N-ACETYL-L-CITRULLINE DEACETYLASE"/>
    <property type="match status" value="1"/>
</dbReference>
<dbReference type="PROSITE" id="PS00759">
    <property type="entry name" value="ARGE_DAPE_CPG2_2"/>
    <property type="match status" value="1"/>
</dbReference>
<dbReference type="OrthoDB" id="9761532at2"/>
<dbReference type="InterPro" id="IPR001261">
    <property type="entry name" value="ArgE/DapE_CS"/>
</dbReference>
<dbReference type="GO" id="GO:0016805">
    <property type="term" value="F:dipeptidase activity"/>
    <property type="evidence" value="ECO:0007669"/>
    <property type="project" value="UniProtKB-KW"/>
</dbReference>
<evidence type="ECO:0000256" key="6">
    <source>
        <dbReference type="ARBA" id="ARBA00022833"/>
    </source>
</evidence>
<evidence type="ECO:0000256" key="2">
    <source>
        <dbReference type="ARBA" id="ARBA00006247"/>
    </source>
</evidence>
<evidence type="ECO:0000256" key="3">
    <source>
        <dbReference type="ARBA" id="ARBA00022670"/>
    </source>
</evidence>
<keyword evidence="7" id="KW-0224">Dipeptidase</keyword>
<dbReference type="EMBL" id="FNJW01000008">
    <property type="protein sequence ID" value="SDQ45904.1"/>
    <property type="molecule type" value="Genomic_DNA"/>
</dbReference>
<keyword evidence="8" id="KW-0482">Metalloprotease</keyword>
<dbReference type="GO" id="GO:0008777">
    <property type="term" value="F:acetylornithine deacetylase activity"/>
    <property type="evidence" value="ECO:0007669"/>
    <property type="project" value="TreeGrafter"/>
</dbReference>
<keyword evidence="4" id="KW-0479">Metal-binding</keyword>
<dbReference type="NCBIfam" id="TIGR01886">
    <property type="entry name" value="dipeptidase"/>
    <property type="match status" value="1"/>
</dbReference>
<comment type="cofactor">
    <cofactor evidence="1">
        <name>Zn(2+)</name>
        <dbReference type="ChEBI" id="CHEBI:29105"/>
    </cofactor>
</comment>
<evidence type="ECO:0000313" key="10">
    <source>
        <dbReference type="Proteomes" id="UP000199481"/>
    </source>
</evidence>
<keyword evidence="5" id="KW-0378">Hydrolase</keyword>
<dbReference type="SUPFAM" id="SSF55031">
    <property type="entry name" value="Bacterial exopeptidase dimerisation domain"/>
    <property type="match status" value="1"/>
</dbReference>
<dbReference type="GO" id="GO:0006526">
    <property type="term" value="P:L-arginine biosynthetic process"/>
    <property type="evidence" value="ECO:0007669"/>
    <property type="project" value="TreeGrafter"/>
</dbReference>
<dbReference type="Gene3D" id="3.40.630.10">
    <property type="entry name" value="Zn peptidases"/>
    <property type="match status" value="1"/>
</dbReference>
<dbReference type="GO" id="GO:0008270">
    <property type="term" value="F:zinc ion binding"/>
    <property type="evidence" value="ECO:0007669"/>
    <property type="project" value="InterPro"/>
</dbReference>
<comment type="similarity">
    <text evidence="2">Belongs to the peptidase M20A family.</text>
</comment>
<gene>
    <name evidence="9" type="ORF">SAMN04487752_2382</name>
</gene>
<dbReference type="CDD" id="cd03888">
    <property type="entry name" value="M20_PepV"/>
    <property type="match status" value="1"/>
</dbReference>
<dbReference type="InterPro" id="IPR036264">
    <property type="entry name" value="Bact_exopeptidase_dim_dom"/>
</dbReference>
<dbReference type="NCBIfam" id="NF005591">
    <property type="entry name" value="PRK07318.1"/>
    <property type="match status" value="1"/>
</dbReference>
<dbReference type="SUPFAM" id="SSF53187">
    <property type="entry name" value="Zn-dependent exopeptidases"/>
    <property type="match status" value="1"/>
</dbReference>
<dbReference type="GO" id="GO:0008237">
    <property type="term" value="F:metallopeptidase activity"/>
    <property type="evidence" value="ECO:0007669"/>
    <property type="project" value="UniProtKB-KW"/>
</dbReference>
<accession>A0A1H1B1V4</accession>
<keyword evidence="3" id="KW-0645">Protease</keyword>
<evidence type="ECO:0000256" key="1">
    <source>
        <dbReference type="ARBA" id="ARBA00001947"/>
    </source>
</evidence>
<dbReference type="NCBIfam" id="TIGR01887">
    <property type="entry name" value="dipeptidaselike"/>
    <property type="match status" value="1"/>
</dbReference>
<reference evidence="10" key="1">
    <citation type="submission" date="2016-10" db="EMBL/GenBank/DDBJ databases">
        <authorList>
            <person name="Varghese N."/>
            <person name="Submissions S."/>
        </authorList>
    </citation>
    <scope>NUCLEOTIDE SEQUENCE [LARGE SCALE GENOMIC DNA]</scope>
    <source>
        <strain evidence="10">MPL-11</strain>
    </source>
</reference>
<dbReference type="AlphaFoldDB" id="A0A1H1B1V4"/>
<sequence length="466" mass="51024">MAIDWKKEAAARKEDFLADLIELLKIDSVRDDSKATNDAPVGPGPKEALEAFLALGERDGFVTKNVGNLAGHIEYGDGDETMGVFAHVDVVPVGTGWETDPFSPVIKDNRVYARGSSDDKGPGVAAYYALKMIKDLELPISKKIRFIIGTDEESGWMCMDHYLAHEPIPDFGFSPDAEFPIINGEKGILTVYVNTKGNNKGGKNELISFDAGLRENMVPQDATAIFTTQEAEQIEKDFYNFVEVSPITGTIKIIDDQVVIEVGGKAAHGMAPHLGINAGTYLAAFLNRYSFGGDAKNFLQLTTDYLHEDTKAEKLGLNYIDDVMGDLTMNSGVFTFTPEDGGVIAVNLRFPKGVTPEGIEIKMESELAEFGVTLSRGKEQMPHYVSAEDPLVKTLLDVYQRQTGLEAHEQTIGGGTYGRLLERGVAYGAMFPNSIDTMHQANEFMAIDDLMNAMSIYAEAIYELIK</sequence>
<proteinExistence type="inferred from homology"/>
<evidence type="ECO:0000256" key="8">
    <source>
        <dbReference type="ARBA" id="ARBA00023049"/>
    </source>
</evidence>